<accession>A0A5B7HCN7</accession>
<organism evidence="1 2">
    <name type="scientific">Portunus trituberculatus</name>
    <name type="common">Swimming crab</name>
    <name type="synonym">Neptunus trituberculatus</name>
    <dbReference type="NCBI Taxonomy" id="210409"/>
    <lineage>
        <taxon>Eukaryota</taxon>
        <taxon>Metazoa</taxon>
        <taxon>Ecdysozoa</taxon>
        <taxon>Arthropoda</taxon>
        <taxon>Crustacea</taxon>
        <taxon>Multicrustacea</taxon>
        <taxon>Malacostraca</taxon>
        <taxon>Eumalacostraca</taxon>
        <taxon>Eucarida</taxon>
        <taxon>Decapoda</taxon>
        <taxon>Pleocyemata</taxon>
        <taxon>Brachyura</taxon>
        <taxon>Eubrachyura</taxon>
        <taxon>Portunoidea</taxon>
        <taxon>Portunidae</taxon>
        <taxon>Portuninae</taxon>
        <taxon>Portunus</taxon>
    </lineage>
</organism>
<protein>
    <submittedName>
        <fullName evidence="1">Uncharacterized protein</fullName>
    </submittedName>
</protein>
<evidence type="ECO:0000313" key="2">
    <source>
        <dbReference type="Proteomes" id="UP000324222"/>
    </source>
</evidence>
<dbReference type="EMBL" id="VSRR010028452">
    <property type="protein sequence ID" value="MPC68832.1"/>
    <property type="molecule type" value="Genomic_DNA"/>
</dbReference>
<gene>
    <name evidence="1" type="ORF">E2C01_063042</name>
</gene>
<sequence>METPLPSIFKTRWRDLIGFRGCGSKVSVLSEVLLAGKHATFVRYDPSWQLVQVGPRSLNMMVTG</sequence>
<proteinExistence type="predicted"/>
<dbReference type="Proteomes" id="UP000324222">
    <property type="component" value="Unassembled WGS sequence"/>
</dbReference>
<keyword evidence="2" id="KW-1185">Reference proteome</keyword>
<dbReference type="AlphaFoldDB" id="A0A5B7HCN7"/>
<comment type="caution">
    <text evidence="1">The sequence shown here is derived from an EMBL/GenBank/DDBJ whole genome shotgun (WGS) entry which is preliminary data.</text>
</comment>
<evidence type="ECO:0000313" key="1">
    <source>
        <dbReference type="EMBL" id="MPC68832.1"/>
    </source>
</evidence>
<reference evidence="1 2" key="1">
    <citation type="submission" date="2019-05" db="EMBL/GenBank/DDBJ databases">
        <title>Another draft genome of Portunus trituberculatus and its Hox gene families provides insights of decapod evolution.</title>
        <authorList>
            <person name="Jeong J.-H."/>
            <person name="Song I."/>
            <person name="Kim S."/>
            <person name="Choi T."/>
            <person name="Kim D."/>
            <person name="Ryu S."/>
            <person name="Kim W."/>
        </authorList>
    </citation>
    <scope>NUCLEOTIDE SEQUENCE [LARGE SCALE GENOMIC DNA]</scope>
    <source>
        <tissue evidence="1">Muscle</tissue>
    </source>
</reference>
<name>A0A5B7HCN7_PORTR</name>